<dbReference type="AlphaFoldDB" id="A0A195BWT7"/>
<accession>A0A195BWT7</accession>
<proteinExistence type="predicted"/>
<keyword evidence="3" id="KW-1185">Reference proteome</keyword>
<evidence type="ECO:0000313" key="2">
    <source>
        <dbReference type="EMBL" id="KYM92750.1"/>
    </source>
</evidence>
<dbReference type="Proteomes" id="UP000078540">
    <property type="component" value="Unassembled WGS sequence"/>
</dbReference>
<feature type="compositionally biased region" description="Pro residues" evidence="1">
    <location>
        <begin position="76"/>
        <end position="91"/>
    </location>
</feature>
<protein>
    <submittedName>
        <fullName evidence="2">Uncharacterized protein</fullName>
    </submittedName>
</protein>
<evidence type="ECO:0000313" key="3">
    <source>
        <dbReference type="Proteomes" id="UP000078540"/>
    </source>
</evidence>
<organism evidence="2 3">
    <name type="scientific">Atta colombica</name>
    <dbReference type="NCBI Taxonomy" id="520822"/>
    <lineage>
        <taxon>Eukaryota</taxon>
        <taxon>Metazoa</taxon>
        <taxon>Ecdysozoa</taxon>
        <taxon>Arthropoda</taxon>
        <taxon>Hexapoda</taxon>
        <taxon>Insecta</taxon>
        <taxon>Pterygota</taxon>
        <taxon>Neoptera</taxon>
        <taxon>Endopterygota</taxon>
        <taxon>Hymenoptera</taxon>
        <taxon>Apocrita</taxon>
        <taxon>Aculeata</taxon>
        <taxon>Formicoidea</taxon>
        <taxon>Formicidae</taxon>
        <taxon>Myrmicinae</taxon>
        <taxon>Atta</taxon>
    </lineage>
</organism>
<feature type="region of interest" description="Disordered" evidence="1">
    <location>
        <begin position="73"/>
        <end position="98"/>
    </location>
</feature>
<name>A0A195BWT7_9HYME</name>
<sequence>MNVVHTCFAIYHSSLSTAQYKYATRRKHLQCKISSARLQYETISGVLDLDDCGVCPVPGIRNVKSVVVNADAVKQLPPPPPPPPPLPPPQPQVEKDATSWTQFHLNSKI</sequence>
<reference evidence="2 3" key="1">
    <citation type="submission" date="2015-09" db="EMBL/GenBank/DDBJ databases">
        <title>Atta colombica WGS genome.</title>
        <authorList>
            <person name="Nygaard S."/>
            <person name="Hu H."/>
            <person name="Boomsma J."/>
            <person name="Zhang G."/>
        </authorList>
    </citation>
    <scope>NUCLEOTIDE SEQUENCE [LARGE SCALE GENOMIC DNA]</scope>
    <source>
        <strain evidence="2">Treedump-2</strain>
        <tissue evidence="2">Whole body</tissue>
    </source>
</reference>
<evidence type="ECO:0000256" key="1">
    <source>
        <dbReference type="SAM" id="MobiDB-lite"/>
    </source>
</evidence>
<gene>
    <name evidence="2" type="ORF">ALC53_00687</name>
</gene>
<dbReference type="EMBL" id="KQ976398">
    <property type="protein sequence ID" value="KYM92750.1"/>
    <property type="molecule type" value="Genomic_DNA"/>
</dbReference>